<name>A0A9D9IMZ2_9BACT</name>
<evidence type="ECO:0000259" key="1">
    <source>
        <dbReference type="Pfam" id="PF13590"/>
    </source>
</evidence>
<organism evidence="2 3">
    <name type="scientific">Candidatus Cryptobacteroides faecigallinarum</name>
    <dbReference type="NCBI Taxonomy" id="2840763"/>
    <lineage>
        <taxon>Bacteria</taxon>
        <taxon>Pseudomonadati</taxon>
        <taxon>Bacteroidota</taxon>
        <taxon>Bacteroidia</taxon>
        <taxon>Bacteroidales</taxon>
        <taxon>Candidatus Cryptobacteroides</taxon>
    </lineage>
</organism>
<dbReference type="EMBL" id="JADIMD010000119">
    <property type="protein sequence ID" value="MBO8475225.1"/>
    <property type="molecule type" value="Genomic_DNA"/>
</dbReference>
<accession>A0A9D9IMZ2</accession>
<gene>
    <name evidence="2" type="ORF">IAB91_08050</name>
</gene>
<feature type="domain" description="DUF4136" evidence="1">
    <location>
        <begin position="5"/>
        <end position="187"/>
    </location>
</feature>
<dbReference type="Pfam" id="PF13590">
    <property type="entry name" value="DUF4136"/>
    <property type="match status" value="1"/>
</dbReference>
<proteinExistence type="predicted"/>
<dbReference type="AlphaFoldDB" id="A0A9D9IMZ2"/>
<evidence type="ECO:0000313" key="3">
    <source>
        <dbReference type="Proteomes" id="UP000823757"/>
    </source>
</evidence>
<sequence length="193" mass="22112">MVYTAHSAEVSDFSAYQTFTVADSLLYIDGNKGKMSRNSWDQNVLKQYISSMETLGYTYVDTGKLDSDQTQDAPEGDADLGIQVSYVVTTDYFTTHVPYDPYWWYGYPGYWYPGYWGNWGGWYYSYPVTYSYSTQSLLTEMVDLTADQGDDKQLPVVWNSYIDGNIGNSRNDMARFSRGIAQSFAQSEYLDIK</sequence>
<dbReference type="Proteomes" id="UP000823757">
    <property type="component" value="Unassembled WGS sequence"/>
</dbReference>
<evidence type="ECO:0000313" key="2">
    <source>
        <dbReference type="EMBL" id="MBO8475225.1"/>
    </source>
</evidence>
<reference evidence="2" key="2">
    <citation type="journal article" date="2021" name="PeerJ">
        <title>Extensive microbial diversity within the chicken gut microbiome revealed by metagenomics and culture.</title>
        <authorList>
            <person name="Gilroy R."/>
            <person name="Ravi A."/>
            <person name="Getino M."/>
            <person name="Pursley I."/>
            <person name="Horton D.L."/>
            <person name="Alikhan N.F."/>
            <person name="Baker D."/>
            <person name="Gharbi K."/>
            <person name="Hall N."/>
            <person name="Watson M."/>
            <person name="Adriaenssens E.M."/>
            <person name="Foster-Nyarko E."/>
            <person name="Jarju S."/>
            <person name="Secka A."/>
            <person name="Antonio M."/>
            <person name="Oren A."/>
            <person name="Chaudhuri R.R."/>
            <person name="La Ragione R."/>
            <person name="Hildebrand F."/>
            <person name="Pallen M.J."/>
        </authorList>
    </citation>
    <scope>NUCLEOTIDE SEQUENCE</scope>
    <source>
        <strain evidence="2">B1-13419</strain>
    </source>
</reference>
<reference evidence="2" key="1">
    <citation type="submission" date="2020-10" db="EMBL/GenBank/DDBJ databases">
        <authorList>
            <person name="Gilroy R."/>
        </authorList>
    </citation>
    <scope>NUCLEOTIDE SEQUENCE</scope>
    <source>
        <strain evidence="2">B1-13419</strain>
    </source>
</reference>
<dbReference type="Gene3D" id="3.30.160.670">
    <property type="match status" value="1"/>
</dbReference>
<protein>
    <submittedName>
        <fullName evidence="2">DUF4136 domain-containing protein</fullName>
    </submittedName>
</protein>
<comment type="caution">
    <text evidence="2">The sequence shown here is derived from an EMBL/GenBank/DDBJ whole genome shotgun (WGS) entry which is preliminary data.</text>
</comment>
<dbReference type="InterPro" id="IPR025411">
    <property type="entry name" value="DUF4136"/>
</dbReference>